<dbReference type="RefSeq" id="WP_206592066.1">
    <property type="nucleotide sequence ID" value="NZ_JAFKCS010000001.1"/>
</dbReference>
<feature type="transmembrane region" description="Helical" evidence="8">
    <location>
        <begin position="153"/>
        <end position="170"/>
    </location>
</feature>
<feature type="domain" description="Ferric oxidoreductase" evidence="9">
    <location>
        <begin position="51"/>
        <end position="160"/>
    </location>
</feature>
<keyword evidence="2 8" id="KW-0813">Transport</keyword>
<comment type="cofactor">
    <cofactor evidence="8">
        <name>FMN</name>
        <dbReference type="ChEBI" id="CHEBI:58210"/>
    </cofactor>
    <text evidence="8">Binds 1 FMN per subunit.</text>
</comment>
<keyword evidence="7 8" id="KW-0472">Membrane</keyword>
<dbReference type="InterPro" id="IPR013130">
    <property type="entry name" value="Fe3_Rdtase_TM_dom"/>
</dbReference>
<evidence type="ECO:0000256" key="4">
    <source>
        <dbReference type="ARBA" id="ARBA00022692"/>
    </source>
</evidence>
<keyword evidence="5 8" id="KW-1133">Transmembrane helix</keyword>
<organism evidence="10 11">
    <name type="scientific">Bowmanella yangjiangensis</name>
    <dbReference type="NCBI Taxonomy" id="2811230"/>
    <lineage>
        <taxon>Bacteria</taxon>
        <taxon>Pseudomonadati</taxon>
        <taxon>Pseudomonadota</taxon>
        <taxon>Gammaproteobacteria</taxon>
        <taxon>Alteromonadales</taxon>
        <taxon>Alteromonadaceae</taxon>
        <taxon>Bowmanella</taxon>
    </lineage>
</organism>
<feature type="transmembrane region" description="Helical" evidence="8">
    <location>
        <begin position="12"/>
        <end position="35"/>
    </location>
</feature>
<dbReference type="Pfam" id="PF01794">
    <property type="entry name" value="Ferric_reduct"/>
    <property type="match status" value="1"/>
</dbReference>
<feature type="transmembrane region" description="Helical" evidence="8">
    <location>
        <begin position="122"/>
        <end position="141"/>
    </location>
</feature>
<keyword evidence="6 8" id="KW-0408">Iron</keyword>
<dbReference type="InterPro" id="IPR022837">
    <property type="entry name" value="MsrQ-like"/>
</dbReference>
<keyword evidence="8" id="KW-0288">FMN</keyword>
<comment type="function">
    <text evidence="8">Part of the MsrPQ system that repairs oxidized periplasmic proteins containing methionine sulfoxide residues (Met-O), using respiratory chain electrons. Thus protects these proteins from oxidative-stress damage caused by reactive species of oxygen and chlorine generated by the host defense mechanisms. MsrPQ is essential for the maintenance of envelope integrity under bleach stress, rescuing a wide series of structurally unrelated periplasmic proteins from methionine oxidation. MsrQ provides electrons for reduction to the reductase catalytic subunit MsrP, using the quinone pool of the respiratory chain.</text>
</comment>
<evidence type="ECO:0000256" key="2">
    <source>
        <dbReference type="ARBA" id="ARBA00022448"/>
    </source>
</evidence>
<evidence type="ECO:0000256" key="1">
    <source>
        <dbReference type="ARBA" id="ARBA00004141"/>
    </source>
</evidence>
<name>A0ABS3CMA4_9ALTE</name>
<comment type="subcellular location">
    <subcellularLocation>
        <location evidence="8">Cell membrane</location>
        <topology evidence="8">Multi-pass membrane protein</topology>
    </subcellularLocation>
    <subcellularLocation>
        <location evidence="1">Membrane</location>
        <topology evidence="1">Multi-pass membrane protein</topology>
    </subcellularLocation>
</comment>
<protein>
    <recommendedName>
        <fullName evidence="8">Protein-methionine-sulfoxide reductase heme-binding subunit MsrQ</fullName>
    </recommendedName>
    <alternativeName>
        <fullName evidence="8">Flavocytochrome MsrQ</fullName>
    </alternativeName>
</protein>
<reference evidence="10 11" key="1">
    <citation type="submission" date="2021-03" db="EMBL/GenBank/DDBJ databases">
        <title>novel species isolated from a fishpond in China.</title>
        <authorList>
            <person name="Lu H."/>
            <person name="Cai Z."/>
        </authorList>
    </citation>
    <scope>NUCLEOTIDE SEQUENCE [LARGE SCALE GENOMIC DNA]</scope>
    <source>
        <strain evidence="10 11">Y57</strain>
    </source>
</reference>
<keyword evidence="4 8" id="KW-0812">Transmembrane</keyword>
<keyword evidence="3 8" id="KW-0349">Heme</keyword>
<evidence type="ECO:0000256" key="5">
    <source>
        <dbReference type="ARBA" id="ARBA00022989"/>
    </source>
</evidence>
<comment type="caution">
    <text evidence="10">The sequence shown here is derived from an EMBL/GenBank/DDBJ whole genome shotgun (WGS) entry which is preliminary data.</text>
</comment>
<comment type="similarity">
    <text evidence="8">Belongs to the MsrQ family.</text>
</comment>
<dbReference type="Proteomes" id="UP000663992">
    <property type="component" value="Unassembled WGS sequence"/>
</dbReference>
<comment type="subunit">
    <text evidence="8">Heterodimer of a catalytic subunit (MsrP) and a heme-binding subunit (MsrQ).</text>
</comment>
<dbReference type="NCBIfam" id="NF003831">
    <property type="entry name" value="PRK05419.1-2"/>
    <property type="match status" value="1"/>
</dbReference>
<dbReference type="PANTHER" id="PTHR36964">
    <property type="entry name" value="PROTEIN-METHIONINE-SULFOXIDE REDUCTASE HEME-BINDING SUBUNIT MSRQ"/>
    <property type="match status" value="1"/>
</dbReference>
<evidence type="ECO:0000313" key="11">
    <source>
        <dbReference type="Proteomes" id="UP000663992"/>
    </source>
</evidence>
<evidence type="ECO:0000259" key="9">
    <source>
        <dbReference type="Pfam" id="PF01794"/>
    </source>
</evidence>
<keyword evidence="8" id="KW-1003">Cell membrane</keyword>
<keyword evidence="11" id="KW-1185">Reference proteome</keyword>
<accession>A0ABS3CMA4</accession>
<evidence type="ECO:0000256" key="7">
    <source>
        <dbReference type="ARBA" id="ARBA00023136"/>
    </source>
</evidence>
<evidence type="ECO:0000313" key="10">
    <source>
        <dbReference type="EMBL" id="MBN7818223.1"/>
    </source>
</evidence>
<evidence type="ECO:0000256" key="8">
    <source>
        <dbReference type="HAMAP-Rule" id="MF_01207"/>
    </source>
</evidence>
<feature type="transmembrane region" description="Helical" evidence="8">
    <location>
        <begin position="84"/>
        <end position="102"/>
    </location>
</feature>
<comment type="cofactor">
    <cofactor evidence="8">
        <name>heme b</name>
        <dbReference type="ChEBI" id="CHEBI:60344"/>
    </cofactor>
    <text evidence="8">Binds 1 heme b (iron(II)-protoporphyrin IX) group per subunit.</text>
</comment>
<dbReference type="PANTHER" id="PTHR36964:SF1">
    <property type="entry name" value="PROTEIN-METHIONINE-SULFOXIDE REDUCTASE HEME-BINDING SUBUNIT MSRQ"/>
    <property type="match status" value="1"/>
</dbReference>
<feature type="transmembrane region" description="Helical" evidence="8">
    <location>
        <begin position="176"/>
        <end position="192"/>
    </location>
</feature>
<keyword evidence="8" id="KW-0285">Flavoprotein</keyword>
<keyword evidence="8" id="KW-0479">Metal-binding</keyword>
<proteinExistence type="inferred from homology"/>
<dbReference type="HAMAP" id="MF_01207">
    <property type="entry name" value="MsrQ"/>
    <property type="match status" value="1"/>
</dbReference>
<gene>
    <name evidence="8 10" type="primary">msrQ</name>
    <name evidence="10" type="ORF">J0A65_00025</name>
</gene>
<keyword evidence="8" id="KW-0249">Electron transport</keyword>
<feature type="transmembrane region" description="Helical" evidence="8">
    <location>
        <begin position="47"/>
        <end position="72"/>
    </location>
</feature>
<dbReference type="EMBL" id="JAFKCS010000001">
    <property type="protein sequence ID" value="MBN7818223.1"/>
    <property type="molecule type" value="Genomic_DNA"/>
</dbReference>
<evidence type="ECO:0000256" key="3">
    <source>
        <dbReference type="ARBA" id="ARBA00022617"/>
    </source>
</evidence>
<evidence type="ECO:0000256" key="6">
    <source>
        <dbReference type="ARBA" id="ARBA00023004"/>
    </source>
</evidence>
<sequence>MKLAKLLNGSTIFWIKVFIHGLCIGWASLVFNQAAYDQLGGDPVEALLHFTGISAFNLLLLCLCISPLAKLLRASPLMKFRRLLGLYAFAFASAHLLTYILFELQLEWYLLGSEIVKRPYITVGFLAWTILLLLALTSPKAAQRRLGRNWQKLHNWVYPAGGLVALHYIWSVKSDILQPTLYIGLLLILLFFRKDKFISATYWFNTKRS</sequence>